<organism evidence="14 15">
    <name type="scientific">Armadillidium nasatum</name>
    <dbReference type="NCBI Taxonomy" id="96803"/>
    <lineage>
        <taxon>Eukaryota</taxon>
        <taxon>Metazoa</taxon>
        <taxon>Ecdysozoa</taxon>
        <taxon>Arthropoda</taxon>
        <taxon>Crustacea</taxon>
        <taxon>Multicrustacea</taxon>
        <taxon>Malacostraca</taxon>
        <taxon>Eumalacostraca</taxon>
        <taxon>Peracarida</taxon>
        <taxon>Isopoda</taxon>
        <taxon>Oniscidea</taxon>
        <taxon>Crinocheta</taxon>
        <taxon>Armadillidiidae</taxon>
        <taxon>Armadillidium</taxon>
    </lineage>
</organism>
<dbReference type="Proteomes" id="UP000326759">
    <property type="component" value="Unassembled WGS sequence"/>
</dbReference>
<dbReference type="PANTHER" id="PTHR16515:SF49">
    <property type="entry name" value="GASTRULA ZINC FINGER PROTEIN XLCGF49.1-LIKE-RELATED"/>
    <property type="match status" value="1"/>
</dbReference>
<evidence type="ECO:0000256" key="1">
    <source>
        <dbReference type="ARBA" id="ARBA00004123"/>
    </source>
</evidence>
<dbReference type="SUPFAM" id="SSF57667">
    <property type="entry name" value="beta-beta-alpha zinc fingers"/>
    <property type="match status" value="2"/>
</dbReference>
<evidence type="ECO:0000256" key="7">
    <source>
        <dbReference type="ARBA" id="ARBA00023015"/>
    </source>
</evidence>
<dbReference type="PROSITE" id="PS50157">
    <property type="entry name" value="ZINC_FINGER_C2H2_2"/>
    <property type="match status" value="4"/>
</dbReference>
<name>A0A5N5SR86_9CRUS</name>
<dbReference type="OrthoDB" id="3437960at2759"/>
<keyword evidence="10" id="KW-0539">Nucleus</keyword>
<keyword evidence="15" id="KW-1185">Reference proteome</keyword>
<dbReference type="Pfam" id="PF13465">
    <property type="entry name" value="zf-H2C2_2"/>
    <property type="match status" value="1"/>
</dbReference>
<keyword evidence="6" id="KW-0862">Zinc</keyword>
<protein>
    <submittedName>
        <fullName evidence="14">Zinc finger and SCAN domain-containing protein 32</fullName>
    </submittedName>
</protein>
<comment type="similarity">
    <text evidence="2">Belongs to the krueppel C2H2-type zinc-finger protein family.</text>
</comment>
<feature type="domain" description="C2H2-type" evidence="13">
    <location>
        <begin position="261"/>
        <end position="288"/>
    </location>
</feature>
<keyword evidence="8" id="KW-0238">DNA-binding</keyword>
<feature type="region of interest" description="Disordered" evidence="12">
    <location>
        <begin position="75"/>
        <end position="128"/>
    </location>
</feature>
<dbReference type="InterPro" id="IPR036236">
    <property type="entry name" value="Znf_C2H2_sf"/>
</dbReference>
<dbReference type="EMBL" id="SEYY01021162">
    <property type="protein sequence ID" value="KAB7496646.1"/>
    <property type="molecule type" value="Genomic_DNA"/>
</dbReference>
<evidence type="ECO:0000313" key="15">
    <source>
        <dbReference type="Proteomes" id="UP000326759"/>
    </source>
</evidence>
<feature type="region of interest" description="Disordered" evidence="12">
    <location>
        <begin position="200"/>
        <end position="226"/>
    </location>
</feature>
<dbReference type="PANTHER" id="PTHR16515">
    <property type="entry name" value="PR DOMAIN ZINC FINGER PROTEIN"/>
    <property type="match status" value="1"/>
</dbReference>
<evidence type="ECO:0000256" key="8">
    <source>
        <dbReference type="ARBA" id="ARBA00023125"/>
    </source>
</evidence>
<dbReference type="SMART" id="SM00355">
    <property type="entry name" value="ZnF_C2H2"/>
    <property type="match status" value="4"/>
</dbReference>
<comment type="subcellular location">
    <subcellularLocation>
        <location evidence="1">Nucleus</location>
    </subcellularLocation>
</comment>
<dbReference type="InterPro" id="IPR050331">
    <property type="entry name" value="Zinc_finger"/>
</dbReference>
<feature type="domain" description="C2H2-type" evidence="13">
    <location>
        <begin position="289"/>
        <end position="316"/>
    </location>
</feature>
<dbReference type="FunFam" id="3.30.160.60:FF:000450">
    <property type="entry name" value="PR domain zinc finger protein 14"/>
    <property type="match status" value="1"/>
</dbReference>
<dbReference type="GO" id="GO:0003677">
    <property type="term" value="F:DNA binding"/>
    <property type="evidence" value="ECO:0007669"/>
    <property type="project" value="UniProtKB-KW"/>
</dbReference>
<evidence type="ECO:0000256" key="2">
    <source>
        <dbReference type="ARBA" id="ARBA00006991"/>
    </source>
</evidence>
<keyword evidence="5 11" id="KW-0863">Zinc-finger</keyword>
<accession>A0A5N5SR86</accession>
<keyword evidence="7" id="KW-0805">Transcription regulation</keyword>
<evidence type="ECO:0000313" key="14">
    <source>
        <dbReference type="EMBL" id="KAB7496646.1"/>
    </source>
</evidence>
<comment type="caution">
    <text evidence="14">The sequence shown here is derived from an EMBL/GenBank/DDBJ whole genome shotgun (WGS) entry which is preliminary data.</text>
</comment>
<reference evidence="14 15" key="1">
    <citation type="journal article" date="2019" name="PLoS Biol.">
        <title>Sex chromosomes control vertical transmission of feminizing Wolbachia symbionts in an isopod.</title>
        <authorList>
            <person name="Becking T."/>
            <person name="Chebbi M.A."/>
            <person name="Giraud I."/>
            <person name="Moumen B."/>
            <person name="Laverre T."/>
            <person name="Caubet Y."/>
            <person name="Peccoud J."/>
            <person name="Gilbert C."/>
            <person name="Cordaux R."/>
        </authorList>
    </citation>
    <scope>NUCLEOTIDE SEQUENCE [LARGE SCALE GENOMIC DNA]</scope>
    <source>
        <strain evidence="14">ANa2</strain>
        <tissue evidence="14">Whole body excluding digestive tract and cuticle</tissue>
    </source>
</reference>
<dbReference type="GO" id="GO:0005634">
    <property type="term" value="C:nucleus"/>
    <property type="evidence" value="ECO:0007669"/>
    <property type="project" value="UniProtKB-SubCell"/>
</dbReference>
<evidence type="ECO:0000256" key="4">
    <source>
        <dbReference type="ARBA" id="ARBA00022737"/>
    </source>
</evidence>
<evidence type="ECO:0000256" key="5">
    <source>
        <dbReference type="ARBA" id="ARBA00022771"/>
    </source>
</evidence>
<dbReference type="FunFam" id="3.30.160.60:FF:000761">
    <property type="entry name" value="Zinc finger protein 449"/>
    <property type="match status" value="1"/>
</dbReference>
<dbReference type="PROSITE" id="PS00028">
    <property type="entry name" value="ZINC_FINGER_C2H2_1"/>
    <property type="match status" value="4"/>
</dbReference>
<evidence type="ECO:0000259" key="13">
    <source>
        <dbReference type="PROSITE" id="PS50157"/>
    </source>
</evidence>
<evidence type="ECO:0000256" key="12">
    <source>
        <dbReference type="SAM" id="MobiDB-lite"/>
    </source>
</evidence>
<dbReference type="Pfam" id="PF00096">
    <property type="entry name" value="zf-C2H2"/>
    <property type="match status" value="2"/>
</dbReference>
<keyword evidence="3" id="KW-0479">Metal-binding</keyword>
<feature type="domain" description="C2H2-type" evidence="13">
    <location>
        <begin position="317"/>
        <end position="344"/>
    </location>
</feature>
<dbReference type="AlphaFoldDB" id="A0A5N5SR86"/>
<evidence type="ECO:0000256" key="11">
    <source>
        <dbReference type="PROSITE-ProRule" id="PRU00042"/>
    </source>
</evidence>
<proteinExistence type="inferred from homology"/>
<gene>
    <name evidence="14" type="primary">ZSCAN32</name>
    <name evidence="14" type="ORF">Anas_10923</name>
</gene>
<evidence type="ECO:0000256" key="6">
    <source>
        <dbReference type="ARBA" id="ARBA00022833"/>
    </source>
</evidence>
<dbReference type="InterPro" id="IPR013087">
    <property type="entry name" value="Znf_C2H2_type"/>
</dbReference>
<evidence type="ECO:0000256" key="10">
    <source>
        <dbReference type="ARBA" id="ARBA00023242"/>
    </source>
</evidence>
<dbReference type="Gene3D" id="3.30.160.60">
    <property type="entry name" value="Classic Zinc Finger"/>
    <property type="match status" value="4"/>
</dbReference>
<sequence length="362" mass="40026">MAEPELELGPEKKGSVVFDVIKEIPVGEELVVFLLPESTSEDPFSLSALALLRSSFYRRTLDSIMSDSPLDLSRNLVSSDEEESSKDHSSPSQVMKEGKKTVPLNLADDSEDEVTQTTEEGTVPVSGEGLNPFKRINFEGNPFLSNPFSSSGPVFPPYFPFPFPAHPLLPHSPFPLSRVASVGPESFLSISKSFSANALTTKVPPIPRPSSPSKDLPIRLQPSAPKRRERTMLPCSECGKAFDRPSLLKRHMRTHTGEKPHVCDVCGKGFSTSSSLNTHRRIHSGEKPHQCGVCGKRFTASSNLYYHKMTHVKEKPHKCTLCTRSFPTPGDLRSHMFVHNGQWPHKCSSKKGHNLTELKSVL</sequence>
<feature type="domain" description="C2H2-type" evidence="13">
    <location>
        <begin position="233"/>
        <end position="260"/>
    </location>
</feature>
<keyword evidence="9" id="KW-0804">Transcription</keyword>
<dbReference type="GO" id="GO:0008270">
    <property type="term" value="F:zinc ion binding"/>
    <property type="evidence" value="ECO:0007669"/>
    <property type="project" value="UniProtKB-KW"/>
</dbReference>
<dbReference type="FunFam" id="3.30.160.60:FF:001532">
    <property type="entry name" value="Zinc finger protein 483"/>
    <property type="match status" value="1"/>
</dbReference>
<evidence type="ECO:0000256" key="3">
    <source>
        <dbReference type="ARBA" id="ARBA00022723"/>
    </source>
</evidence>
<evidence type="ECO:0000256" key="9">
    <source>
        <dbReference type="ARBA" id="ARBA00023163"/>
    </source>
</evidence>
<keyword evidence="4" id="KW-0677">Repeat</keyword>
<dbReference type="FunFam" id="3.30.160.60:FF:000100">
    <property type="entry name" value="Zinc finger 45-like"/>
    <property type="match status" value="1"/>
</dbReference>
<dbReference type="GO" id="GO:0010468">
    <property type="term" value="P:regulation of gene expression"/>
    <property type="evidence" value="ECO:0007669"/>
    <property type="project" value="TreeGrafter"/>
</dbReference>